<protein>
    <recommendedName>
        <fullName evidence="3">HNH nuclease domain-containing protein</fullName>
    </recommendedName>
</protein>
<keyword evidence="2" id="KW-1185">Reference proteome</keyword>
<accession>A0A0K6FYQ9</accession>
<dbReference type="EMBL" id="CYGV01001218">
    <property type="protein sequence ID" value="CUA71132.1"/>
    <property type="molecule type" value="Genomic_DNA"/>
</dbReference>
<evidence type="ECO:0000313" key="2">
    <source>
        <dbReference type="Proteomes" id="UP000044841"/>
    </source>
</evidence>
<organism evidence="1 2">
    <name type="scientific">Rhizoctonia solani</name>
    <dbReference type="NCBI Taxonomy" id="456999"/>
    <lineage>
        <taxon>Eukaryota</taxon>
        <taxon>Fungi</taxon>
        <taxon>Dikarya</taxon>
        <taxon>Basidiomycota</taxon>
        <taxon>Agaricomycotina</taxon>
        <taxon>Agaricomycetes</taxon>
        <taxon>Cantharellales</taxon>
        <taxon>Ceratobasidiaceae</taxon>
        <taxon>Rhizoctonia</taxon>
    </lineage>
</organism>
<dbReference type="AlphaFoldDB" id="A0A0K6FYQ9"/>
<evidence type="ECO:0000313" key="1">
    <source>
        <dbReference type="EMBL" id="CUA71132.1"/>
    </source>
</evidence>
<dbReference type="Proteomes" id="UP000044841">
    <property type="component" value="Unassembled WGS sequence"/>
</dbReference>
<evidence type="ECO:0008006" key="3">
    <source>
        <dbReference type="Google" id="ProtNLM"/>
    </source>
</evidence>
<proteinExistence type="predicted"/>
<gene>
    <name evidence="1" type="ORF">RSOLAG22IIIB_09348</name>
</gene>
<name>A0A0K6FYQ9_9AGAM</name>
<reference evidence="1 2" key="1">
    <citation type="submission" date="2015-07" db="EMBL/GenBank/DDBJ databases">
        <authorList>
            <person name="Noorani M."/>
        </authorList>
    </citation>
    <scope>NUCLEOTIDE SEQUENCE [LARGE SCALE GENOMIC DNA]</scope>
    <source>
        <strain evidence="1">BBA 69670</strain>
    </source>
</reference>
<sequence length="310" mass="34988">MDSLDFNRDLATARGLADAYVPQDDQDITKRLLVAMLDHAPTEQGQWNLSRDILDCTKHKAGEESDFDVKLQELAEWYKVCFLIPIGFNASLRPDPNEYWASRGEDMSQYERNVLRRDNYRSVISGIVDYDSARNGWVKRPVNSTTFTQPAHIMLPFLGKCDEQALVWTALERFSGIKLANDLCGQNIDRLENVFTLSVGEHSGFEQMIGWLEPVPGEQHTYQMCASMDNYSDFLPGGIVRFTTTDPTLPLPDPRFIATHAACAKVLHVSGMQRHIYRMTDEWEYLLDLSEDNASAALSVALISAGATAW</sequence>